<dbReference type="Proteomes" id="UP001597189">
    <property type="component" value="Unassembled WGS sequence"/>
</dbReference>
<accession>A0ABW4D5R0</accession>
<keyword evidence="2" id="KW-0472">Membrane</keyword>
<reference evidence="4" key="1">
    <citation type="journal article" date="2019" name="Int. J. Syst. Evol. Microbiol.">
        <title>The Global Catalogue of Microorganisms (GCM) 10K type strain sequencing project: providing services to taxonomists for standard genome sequencing and annotation.</title>
        <authorList>
            <consortium name="The Broad Institute Genomics Platform"/>
            <consortium name="The Broad Institute Genome Sequencing Center for Infectious Disease"/>
            <person name="Wu L."/>
            <person name="Ma J."/>
        </authorList>
    </citation>
    <scope>NUCLEOTIDE SEQUENCE [LARGE SCALE GENOMIC DNA]</scope>
    <source>
        <strain evidence="4">CCM 8979</strain>
    </source>
</reference>
<keyword evidence="4" id="KW-1185">Reference proteome</keyword>
<name>A0ABW4D5R0_9LACO</name>
<evidence type="ECO:0000313" key="3">
    <source>
        <dbReference type="EMBL" id="MFD1455915.1"/>
    </source>
</evidence>
<evidence type="ECO:0000256" key="2">
    <source>
        <dbReference type="SAM" id="Phobius"/>
    </source>
</evidence>
<feature type="transmembrane region" description="Helical" evidence="2">
    <location>
        <begin position="16"/>
        <end position="34"/>
    </location>
</feature>
<comment type="caution">
    <text evidence="3">The sequence shown here is derived from an EMBL/GenBank/DDBJ whole genome shotgun (WGS) entry which is preliminary data.</text>
</comment>
<protein>
    <submittedName>
        <fullName evidence="3">Uncharacterized protein</fullName>
    </submittedName>
</protein>
<evidence type="ECO:0000313" key="4">
    <source>
        <dbReference type="Proteomes" id="UP001597189"/>
    </source>
</evidence>
<dbReference type="EMBL" id="JBHTOD010000007">
    <property type="protein sequence ID" value="MFD1455915.1"/>
    <property type="molecule type" value="Genomic_DNA"/>
</dbReference>
<sequence>MVTIAAAVFASKKVQLFLRMSIYVVVGIVVLVVRRINRKKTRKRLDERTKHMMKNTKTDENGKYPWEK</sequence>
<organism evidence="3 4">
    <name type="scientific">Levilactobacillus lanxiensis</name>
    <dbReference type="NCBI Taxonomy" id="2799568"/>
    <lineage>
        <taxon>Bacteria</taxon>
        <taxon>Bacillati</taxon>
        <taxon>Bacillota</taxon>
        <taxon>Bacilli</taxon>
        <taxon>Lactobacillales</taxon>
        <taxon>Lactobacillaceae</taxon>
        <taxon>Levilactobacillus</taxon>
    </lineage>
</organism>
<evidence type="ECO:0000256" key="1">
    <source>
        <dbReference type="SAM" id="MobiDB-lite"/>
    </source>
</evidence>
<feature type="region of interest" description="Disordered" evidence="1">
    <location>
        <begin position="40"/>
        <end position="68"/>
    </location>
</feature>
<keyword evidence="2" id="KW-0812">Transmembrane</keyword>
<feature type="compositionally biased region" description="Basic and acidic residues" evidence="1">
    <location>
        <begin position="44"/>
        <end position="68"/>
    </location>
</feature>
<keyword evidence="2" id="KW-1133">Transmembrane helix</keyword>
<dbReference type="RefSeq" id="WP_236000756.1">
    <property type="nucleotide sequence ID" value="NZ_BOLN01000007.1"/>
</dbReference>
<proteinExistence type="predicted"/>
<gene>
    <name evidence="3" type="ORF">ACFQ44_09585</name>
</gene>